<evidence type="ECO:0000256" key="1">
    <source>
        <dbReference type="SAM" id="MobiDB-lite"/>
    </source>
</evidence>
<evidence type="ECO:0000313" key="3">
    <source>
        <dbReference type="Proteomes" id="UP000765509"/>
    </source>
</evidence>
<keyword evidence="3" id="KW-1185">Reference proteome</keyword>
<name>A0A9Q3I3J0_9BASI</name>
<accession>A0A9Q3I3J0</accession>
<feature type="compositionally biased region" description="Polar residues" evidence="1">
    <location>
        <begin position="194"/>
        <end position="204"/>
    </location>
</feature>
<reference evidence="2" key="1">
    <citation type="submission" date="2021-03" db="EMBL/GenBank/DDBJ databases">
        <title>Draft genome sequence of rust myrtle Austropuccinia psidii MF-1, a brazilian biotype.</title>
        <authorList>
            <person name="Quecine M.C."/>
            <person name="Pachon D.M.R."/>
            <person name="Bonatelli M.L."/>
            <person name="Correr F.H."/>
            <person name="Franceschini L.M."/>
            <person name="Leite T.F."/>
            <person name="Margarido G.R.A."/>
            <person name="Almeida C.A."/>
            <person name="Ferrarezi J.A."/>
            <person name="Labate C.A."/>
        </authorList>
    </citation>
    <scope>NUCLEOTIDE SEQUENCE</scope>
    <source>
        <strain evidence="2">MF-1</strain>
    </source>
</reference>
<feature type="region of interest" description="Disordered" evidence="1">
    <location>
        <begin position="189"/>
        <end position="213"/>
    </location>
</feature>
<gene>
    <name evidence="2" type="ORF">O181_065702</name>
</gene>
<organism evidence="2 3">
    <name type="scientific">Austropuccinia psidii MF-1</name>
    <dbReference type="NCBI Taxonomy" id="1389203"/>
    <lineage>
        <taxon>Eukaryota</taxon>
        <taxon>Fungi</taxon>
        <taxon>Dikarya</taxon>
        <taxon>Basidiomycota</taxon>
        <taxon>Pucciniomycotina</taxon>
        <taxon>Pucciniomycetes</taxon>
        <taxon>Pucciniales</taxon>
        <taxon>Sphaerophragmiaceae</taxon>
        <taxon>Austropuccinia</taxon>
    </lineage>
</organism>
<feature type="region of interest" description="Disordered" evidence="1">
    <location>
        <begin position="98"/>
        <end position="147"/>
    </location>
</feature>
<evidence type="ECO:0000313" key="2">
    <source>
        <dbReference type="EMBL" id="MBW0525987.1"/>
    </source>
</evidence>
<dbReference type="AlphaFoldDB" id="A0A9Q3I3J0"/>
<proteinExistence type="predicted"/>
<feature type="compositionally biased region" description="Basic and acidic residues" evidence="1">
    <location>
        <begin position="98"/>
        <end position="115"/>
    </location>
</feature>
<comment type="caution">
    <text evidence="2">The sequence shown here is derived from an EMBL/GenBank/DDBJ whole genome shotgun (WGS) entry which is preliminary data.</text>
</comment>
<sequence>MHTEKARPVLHCHLAPSAFRRWKLPPDLVDITMPHKRAKASIRKANSLKKGTDLPPNCPVRRPKKKQYGQLKDSAGQIPQNMFRILNAEKIRADFRLKKQQRNEDGKASVSEDKKRRVSSGERIQVQSNGKAKMNSKAQQELKILPSEDLRSFNQRVEMTLRPKVSAAMKSARKQKNPKDNAALDQELIEKSKSTQVTSSLNESPKQKEFAPKPSKFPLANVAMEPPNLSLTKSMKLISNKKTHPALPISGSQKRMLENEREKIIKRYHKCVLLSLQLASYGKSLPTSLPSLYYLDCLREKTASIKDNSSKAKRRKLTCYTYWFKAFVLLAQLLVNSLKHS</sequence>
<feature type="region of interest" description="Disordered" evidence="1">
    <location>
        <begin position="48"/>
        <end position="72"/>
    </location>
</feature>
<protein>
    <submittedName>
        <fullName evidence="2">Uncharacterized protein</fullName>
    </submittedName>
</protein>
<dbReference type="OrthoDB" id="5876637at2759"/>
<dbReference type="EMBL" id="AVOT02032238">
    <property type="protein sequence ID" value="MBW0525987.1"/>
    <property type="molecule type" value="Genomic_DNA"/>
</dbReference>
<dbReference type="Proteomes" id="UP000765509">
    <property type="component" value="Unassembled WGS sequence"/>
</dbReference>